<name>A0A2T7NIB0_POMCA</name>
<gene>
    <name evidence="7" type="ORF">C0Q70_19072</name>
</gene>
<dbReference type="AlphaFoldDB" id="A0A2T7NIB0"/>
<dbReference type="PANTHER" id="PTHR21664">
    <property type="entry name" value="CHRONIC MYELOGENOUS LEUKEMIA TUMOR ANTIGEN 66"/>
    <property type="match status" value="1"/>
</dbReference>
<dbReference type="InterPro" id="IPR008978">
    <property type="entry name" value="HSP20-like_chaperone"/>
</dbReference>
<organism evidence="7 8">
    <name type="scientific">Pomacea canaliculata</name>
    <name type="common">Golden apple snail</name>
    <dbReference type="NCBI Taxonomy" id="400727"/>
    <lineage>
        <taxon>Eukaryota</taxon>
        <taxon>Metazoa</taxon>
        <taxon>Spiralia</taxon>
        <taxon>Lophotrochozoa</taxon>
        <taxon>Mollusca</taxon>
        <taxon>Gastropoda</taxon>
        <taxon>Caenogastropoda</taxon>
        <taxon>Architaenioglossa</taxon>
        <taxon>Ampullarioidea</taxon>
        <taxon>Ampullariidae</taxon>
        <taxon>Pomacea</taxon>
    </lineage>
</organism>
<dbReference type="InterPro" id="IPR037895">
    <property type="entry name" value="NUDCD1"/>
</dbReference>
<dbReference type="Gene3D" id="2.60.40.790">
    <property type="match status" value="1"/>
</dbReference>
<evidence type="ECO:0000313" key="7">
    <source>
        <dbReference type="EMBL" id="PVD20909.1"/>
    </source>
</evidence>
<dbReference type="PROSITE" id="PS51203">
    <property type="entry name" value="CS"/>
    <property type="match status" value="1"/>
</dbReference>
<dbReference type="EMBL" id="PZQS01000012">
    <property type="protein sequence ID" value="PVD20909.1"/>
    <property type="molecule type" value="Genomic_DNA"/>
</dbReference>
<accession>A0A2T7NIB0</accession>
<comment type="subcellular location">
    <subcellularLocation>
        <location evidence="2">Cytoplasm</location>
    </subcellularLocation>
    <subcellularLocation>
        <location evidence="1">Nucleus</location>
    </subcellularLocation>
</comment>
<evidence type="ECO:0000256" key="5">
    <source>
        <dbReference type="ARBA" id="ARBA00023242"/>
    </source>
</evidence>
<dbReference type="Pfam" id="PF04969">
    <property type="entry name" value="CS"/>
    <property type="match status" value="1"/>
</dbReference>
<dbReference type="GO" id="GO:0005737">
    <property type="term" value="C:cytoplasm"/>
    <property type="evidence" value="ECO:0007669"/>
    <property type="project" value="UniProtKB-SubCell"/>
</dbReference>
<keyword evidence="4" id="KW-0963">Cytoplasm</keyword>
<sequence length="512" mass="56914">MLFAKWGKIIALDVSILTQDQLTLHHTKLFGAYNHLVQDPWVDRSVYFIDTDWAVQNIFIHETGKIHGGFRVFEIPEASSYRECTGRLNISLCFSNQTFAVLADGAGRLFLLDTGMRGHKRTQWNVLYKDKVLGENVYFTVVDSIQYTSTTSGESGNAVDVVECLLASVEVRQGENKYPVNRTILTWITLTKGVEERWVVTRTRRLEGSQPFSYASIERGGGAVTVASNRLFDLTADSLKDVISGAESMEWEVSQGKGSAHPMYTWSQGPEDVSVQLTLPAGVSKADIYVSVARDYIDIGVKNSLALLSGSLSKTVDVSASTWTLEGQRLELILTKEEKGMWETVVVGDNRGEMTFDEATVAAIHERLQHLTSDQWNPDPDLKNKPFNTQQLEACDAVDDEECIYLMRIDGETHRISHQASKTQRSFSGCAPDLSLAVIADCSRHVYLYRQNVPTGTPLRNRRTGQNVSNIAKQYVVALEPHDSILGLCVSRDHIVIATASKVYALAVPQDA</sequence>
<dbReference type="SUPFAM" id="SSF49764">
    <property type="entry name" value="HSP20-like chaperones"/>
    <property type="match status" value="1"/>
</dbReference>
<keyword evidence="5" id="KW-0539">Nucleus</keyword>
<evidence type="ECO:0000256" key="1">
    <source>
        <dbReference type="ARBA" id="ARBA00004123"/>
    </source>
</evidence>
<dbReference type="InterPro" id="IPR007052">
    <property type="entry name" value="CS_dom"/>
</dbReference>
<evidence type="ECO:0000259" key="6">
    <source>
        <dbReference type="PROSITE" id="PS51203"/>
    </source>
</evidence>
<keyword evidence="8" id="KW-1185">Reference proteome</keyword>
<evidence type="ECO:0000256" key="2">
    <source>
        <dbReference type="ARBA" id="ARBA00004496"/>
    </source>
</evidence>
<dbReference type="Proteomes" id="UP000245119">
    <property type="component" value="Linkage Group LG12"/>
</dbReference>
<dbReference type="GO" id="GO:0005634">
    <property type="term" value="C:nucleus"/>
    <property type="evidence" value="ECO:0007669"/>
    <property type="project" value="UniProtKB-SubCell"/>
</dbReference>
<protein>
    <recommendedName>
        <fullName evidence="3">NudC domain-containing protein 1</fullName>
    </recommendedName>
</protein>
<evidence type="ECO:0000256" key="4">
    <source>
        <dbReference type="ARBA" id="ARBA00022490"/>
    </source>
</evidence>
<comment type="caution">
    <text evidence="7">The sequence shown here is derived from an EMBL/GenBank/DDBJ whole genome shotgun (WGS) entry which is preliminary data.</text>
</comment>
<evidence type="ECO:0000313" key="8">
    <source>
        <dbReference type="Proteomes" id="UP000245119"/>
    </source>
</evidence>
<evidence type="ECO:0000256" key="3">
    <source>
        <dbReference type="ARBA" id="ARBA00018915"/>
    </source>
</evidence>
<dbReference type="STRING" id="400727.A0A2T7NIB0"/>
<dbReference type="CDD" id="cd06467">
    <property type="entry name" value="p23_NUDC_like"/>
    <property type="match status" value="1"/>
</dbReference>
<feature type="domain" description="CS" evidence="6">
    <location>
        <begin position="259"/>
        <end position="346"/>
    </location>
</feature>
<dbReference type="OrthoDB" id="428655at2759"/>
<reference evidence="7 8" key="1">
    <citation type="submission" date="2018-04" db="EMBL/GenBank/DDBJ databases">
        <title>The genome of golden apple snail Pomacea canaliculata provides insight into stress tolerance and invasive adaptation.</title>
        <authorList>
            <person name="Liu C."/>
            <person name="Liu B."/>
            <person name="Ren Y."/>
            <person name="Zhang Y."/>
            <person name="Wang H."/>
            <person name="Li S."/>
            <person name="Jiang F."/>
            <person name="Yin L."/>
            <person name="Zhang G."/>
            <person name="Qian W."/>
            <person name="Fan W."/>
        </authorList>
    </citation>
    <scope>NUCLEOTIDE SEQUENCE [LARGE SCALE GENOMIC DNA]</scope>
    <source>
        <strain evidence="7">SZHN2017</strain>
        <tissue evidence="7">Muscle</tissue>
    </source>
</reference>
<dbReference type="PANTHER" id="PTHR21664:SF1">
    <property type="entry name" value="NUDC DOMAIN-CONTAINING PROTEIN 1"/>
    <property type="match status" value="1"/>
</dbReference>
<proteinExistence type="predicted"/>